<sequence length="257" mass="27839">MSSDDTYAGAGNLQATLDLLWGTQEPPSRGPKPSLSVEQVVRTAIALADADGLDGLSMRRVAEELSVGTMSLYRYVPGKSELVDLMLDAVQAELPTGTSPGSPDTWRAGLTEVAHGEYALYRRHPWVLRVSQARPLFGPNSMAAYDAALRTVEGLGLSAHEMASMAAAVSCYVQGTARITVEFDTAARRSGISDEQWWGTQLPFMTAAFAEGRYPTLAKVYQGGAYDPDDDFFSFGFGLERVLDGIESYVRTRKAQP</sequence>
<evidence type="ECO:0000256" key="2">
    <source>
        <dbReference type="ARBA" id="ARBA00023125"/>
    </source>
</evidence>
<dbReference type="GO" id="GO:0003700">
    <property type="term" value="F:DNA-binding transcription factor activity"/>
    <property type="evidence" value="ECO:0007669"/>
    <property type="project" value="TreeGrafter"/>
</dbReference>
<dbReference type="SUPFAM" id="SSF48498">
    <property type="entry name" value="Tetracyclin repressor-like, C-terminal domain"/>
    <property type="match status" value="1"/>
</dbReference>
<evidence type="ECO:0000259" key="5">
    <source>
        <dbReference type="PROSITE" id="PS50977"/>
    </source>
</evidence>
<dbReference type="Proteomes" id="UP000295444">
    <property type="component" value="Unassembled WGS sequence"/>
</dbReference>
<evidence type="ECO:0000256" key="4">
    <source>
        <dbReference type="PROSITE-ProRule" id="PRU00335"/>
    </source>
</evidence>
<dbReference type="Pfam" id="PF02909">
    <property type="entry name" value="TetR_C_1"/>
    <property type="match status" value="1"/>
</dbReference>
<dbReference type="PANTHER" id="PTHR30055:SF151">
    <property type="entry name" value="TRANSCRIPTIONAL REGULATORY PROTEIN"/>
    <property type="match status" value="1"/>
</dbReference>
<dbReference type="InterPro" id="IPR004111">
    <property type="entry name" value="Repressor_TetR_C"/>
</dbReference>
<dbReference type="InterPro" id="IPR050109">
    <property type="entry name" value="HTH-type_TetR-like_transc_reg"/>
</dbReference>
<dbReference type="AlphaFoldDB" id="A0A4R6RXQ4"/>
<organism evidence="6 7">
    <name type="scientific">Labedaea rhizosphaerae</name>
    <dbReference type="NCBI Taxonomy" id="598644"/>
    <lineage>
        <taxon>Bacteria</taxon>
        <taxon>Bacillati</taxon>
        <taxon>Actinomycetota</taxon>
        <taxon>Actinomycetes</taxon>
        <taxon>Pseudonocardiales</taxon>
        <taxon>Pseudonocardiaceae</taxon>
        <taxon>Labedaea</taxon>
    </lineage>
</organism>
<dbReference type="RefSeq" id="WP_166659483.1">
    <property type="nucleotide sequence ID" value="NZ_SNXZ01000009.1"/>
</dbReference>
<proteinExistence type="predicted"/>
<feature type="DNA-binding region" description="H-T-H motif" evidence="4">
    <location>
        <begin position="57"/>
        <end position="76"/>
    </location>
</feature>
<dbReference type="InterPro" id="IPR001647">
    <property type="entry name" value="HTH_TetR"/>
</dbReference>
<keyword evidence="1" id="KW-0805">Transcription regulation</keyword>
<accession>A0A4R6RXQ4</accession>
<keyword evidence="3" id="KW-0804">Transcription</keyword>
<dbReference type="Pfam" id="PF00440">
    <property type="entry name" value="TetR_N"/>
    <property type="match status" value="1"/>
</dbReference>
<dbReference type="InterPro" id="IPR009057">
    <property type="entry name" value="Homeodomain-like_sf"/>
</dbReference>
<dbReference type="Gene3D" id="1.10.357.10">
    <property type="entry name" value="Tetracycline Repressor, domain 2"/>
    <property type="match status" value="1"/>
</dbReference>
<dbReference type="PROSITE" id="PS50977">
    <property type="entry name" value="HTH_TETR_2"/>
    <property type="match status" value="1"/>
</dbReference>
<name>A0A4R6RXQ4_LABRH</name>
<gene>
    <name evidence="6" type="ORF">EV186_109127</name>
</gene>
<evidence type="ECO:0000313" key="7">
    <source>
        <dbReference type="Proteomes" id="UP000295444"/>
    </source>
</evidence>
<evidence type="ECO:0000313" key="6">
    <source>
        <dbReference type="EMBL" id="TDP91135.1"/>
    </source>
</evidence>
<evidence type="ECO:0000256" key="3">
    <source>
        <dbReference type="ARBA" id="ARBA00023163"/>
    </source>
</evidence>
<keyword evidence="2 4" id="KW-0238">DNA-binding</keyword>
<dbReference type="GO" id="GO:0045892">
    <property type="term" value="P:negative regulation of DNA-templated transcription"/>
    <property type="evidence" value="ECO:0007669"/>
    <property type="project" value="InterPro"/>
</dbReference>
<dbReference type="Gene3D" id="1.10.10.60">
    <property type="entry name" value="Homeodomain-like"/>
    <property type="match status" value="1"/>
</dbReference>
<comment type="caution">
    <text evidence="6">The sequence shown here is derived from an EMBL/GenBank/DDBJ whole genome shotgun (WGS) entry which is preliminary data.</text>
</comment>
<dbReference type="InterPro" id="IPR036271">
    <property type="entry name" value="Tet_transcr_reg_TetR-rel_C_sf"/>
</dbReference>
<dbReference type="GO" id="GO:0000976">
    <property type="term" value="F:transcription cis-regulatory region binding"/>
    <property type="evidence" value="ECO:0007669"/>
    <property type="project" value="TreeGrafter"/>
</dbReference>
<dbReference type="EMBL" id="SNXZ01000009">
    <property type="protein sequence ID" value="TDP91135.1"/>
    <property type="molecule type" value="Genomic_DNA"/>
</dbReference>
<reference evidence="6 7" key="1">
    <citation type="submission" date="2019-03" db="EMBL/GenBank/DDBJ databases">
        <title>Genomic Encyclopedia of Type Strains, Phase IV (KMG-IV): sequencing the most valuable type-strain genomes for metagenomic binning, comparative biology and taxonomic classification.</title>
        <authorList>
            <person name="Goeker M."/>
        </authorList>
    </citation>
    <scope>NUCLEOTIDE SEQUENCE [LARGE SCALE GENOMIC DNA]</scope>
    <source>
        <strain evidence="6 7">DSM 45361</strain>
    </source>
</reference>
<feature type="domain" description="HTH tetR-type" evidence="5">
    <location>
        <begin position="34"/>
        <end position="94"/>
    </location>
</feature>
<dbReference type="PANTHER" id="PTHR30055">
    <property type="entry name" value="HTH-TYPE TRANSCRIPTIONAL REGULATOR RUTR"/>
    <property type="match status" value="1"/>
</dbReference>
<protein>
    <submittedName>
        <fullName evidence="6">TetR family transcriptional regulator</fullName>
    </submittedName>
</protein>
<keyword evidence="7" id="KW-1185">Reference proteome</keyword>
<dbReference type="SUPFAM" id="SSF46689">
    <property type="entry name" value="Homeodomain-like"/>
    <property type="match status" value="1"/>
</dbReference>
<evidence type="ECO:0000256" key="1">
    <source>
        <dbReference type="ARBA" id="ARBA00023015"/>
    </source>
</evidence>